<dbReference type="EMBL" id="CP112887">
    <property type="protein sequence ID" value="WBW63013.1"/>
    <property type="molecule type" value="Genomic_DNA"/>
</dbReference>
<dbReference type="AlphaFoldDB" id="A0AAJ5QXT9"/>
<sequence length="46" mass="4878">MPTVTGKRRPPPLAIDGPGWTVFPQTNAEGLSADSSMSEQGRADNH</sequence>
<name>A0AAJ5QXT9_9ENTR</name>
<feature type="compositionally biased region" description="Polar residues" evidence="1">
    <location>
        <begin position="23"/>
        <end position="39"/>
    </location>
</feature>
<protein>
    <submittedName>
        <fullName evidence="2">Uncharacterized protein</fullName>
    </submittedName>
</protein>
<dbReference type="Proteomes" id="UP001210130">
    <property type="component" value="Chromosome"/>
</dbReference>
<evidence type="ECO:0000313" key="3">
    <source>
        <dbReference type="Proteomes" id="UP001210130"/>
    </source>
</evidence>
<keyword evidence="3" id="KW-1185">Reference proteome</keyword>
<feature type="region of interest" description="Disordered" evidence="1">
    <location>
        <begin position="1"/>
        <end position="46"/>
    </location>
</feature>
<evidence type="ECO:0000256" key="1">
    <source>
        <dbReference type="SAM" id="MobiDB-lite"/>
    </source>
</evidence>
<gene>
    <name evidence="2" type="ORF">OR613_08950</name>
</gene>
<accession>A0AAJ5QXT9</accession>
<evidence type="ECO:0000313" key="2">
    <source>
        <dbReference type="EMBL" id="WBW63013.1"/>
    </source>
</evidence>
<proteinExistence type="predicted"/>
<organism evidence="2 3">
    <name type="scientific">Klebsiella electrica</name>
    <dbReference type="NCBI Taxonomy" id="1259973"/>
    <lineage>
        <taxon>Bacteria</taxon>
        <taxon>Pseudomonadati</taxon>
        <taxon>Pseudomonadota</taxon>
        <taxon>Gammaproteobacteria</taxon>
        <taxon>Enterobacterales</taxon>
        <taxon>Enterobacteriaceae</taxon>
        <taxon>Klebsiella/Raoultella group</taxon>
        <taxon>Klebsiella</taxon>
    </lineage>
</organism>
<reference evidence="2 3" key="1">
    <citation type="journal article" date="2023" name="Microbiol. Resour. Announc.">
        <title>Complete Genome Sequence of the First Colistin-Resistant Raoultella electrica Strain.</title>
        <authorList>
            <person name="Aldeia C."/>
            <person name="Campos-Madueno E.I."/>
            <person name="Sendi P."/>
            <person name="Endimiani A."/>
        </authorList>
    </citation>
    <scope>NUCLEOTIDE SEQUENCE [LARGE SCALE GENOMIC DNA]</scope>
    <source>
        <strain evidence="2 3">S2-IND-01-C</strain>
    </source>
</reference>
<dbReference type="RefSeq" id="WP_160702628.1">
    <property type="nucleotide sequence ID" value="NZ_CP112887.1"/>
</dbReference>
<feature type="compositionally biased region" description="Basic residues" evidence="1">
    <location>
        <begin position="1"/>
        <end position="10"/>
    </location>
</feature>